<dbReference type="PANTHER" id="PTHR38011:SF12">
    <property type="entry name" value="BIFUNCTIONAL DEAMINASE-REDUCTASE DOMAIN PROTEIN"/>
    <property type="match status" value="1"/>
</dbReference>
<sequence length="232" mass="24630">MTGQTTERNPRVLADHHDAHPSRPAGPSREQAITVTKIFSNMAVSVDGFITGRNPHPGHGLGDGAVLHDWYWGGDTPSKVVPQFRLSETTRGFIDPLVERIGAVIAGRNSYDDAGGWGGGSPHPTAPLVVVSHRPAPPEATPEQRFTTSIQEAVTTARTLAGDLDVSLMGGGGALTAALTAGLVDEIVIHQVPVLLGAGRRLFQELPDHARLDLVQAVPAPGVTHLHYRVER</sequence>
<dbReference type="RefSeq" id="WP_345365400.1">
    <property type="nucleotide sequence ID" value="NZ_BAABHJ010000039.1"/>
</dbReference>
<evidence type="ECO:0000313" key="3">
    <source>
        <dbReference type="EMBL" id="GAA4617155.1"/>
    </source>
</evidence>
<gene>
    <name evidence="3" type="ORF">GCM10023195_76440</name>
</gene>
<feature type="region of interest" description="Disordered" evidence="1">
    <location>
        <begin position="1"/>
        <end position="29"/>
    </location>
</feature>
<dbReference type="InterPro" id="IPR002734">
    <property type="entry name" value="RibDG_C"/>
</dbReference>
<dbReference type="InterPro" id="IPR050765">
    <property type="entry name" value="Riboflavin_Biosynth_HTPR"/>
</dbReference>
<dbReference type="PANTHER" id="PTHR38011">
    <property type="entry name" value="DIHYDROFOLATE REDUCTASE FAMILY PROTEIN (AFU_ORTHOLOGUE AFUA_8G06820)"/>
    <property type="match status" value="1"/>
</dbReference>
<proteinExistence type="predicted"/>
<protein>
    <submittedName>
        <fullName evidence="3">Dihydrofolate reductase family protein</fullName>
    </submittedName>
</protein>
<evidence type="ECO:0000313" key="4">
    <source>
        <dbReference type="Proteomes" id="UP001500212"/>
    </source>
</evidence>
<dbReference type="Gene3D" id="3.40.430.10">
    <property type="entry name" value="Dihydrofolate Reductase, subunit A"/>
    <property type="match status" value="1"/>
</dbReference>
<dbReference type="Proteomes" id="UP001500212">
    <property type="component" value="Unassembled WGS sequence"/>
</dbReference>
<reference evidence="4" key="1">
    <citation type="journal article" date="2019" name="Int. J. Syst. Evol. Microbiol.">
        <title>The Global Catalogue of Microorganisms (GCM) 10K type strain sequencing project: providing services to taxonomists for standard genome sequencing and annotation.</title>
        <authorList>
            <consortium name="The Broad Institute Genomics Platform"/>
            <consortium name="The Broad Institute Genome Sequencing Center for Infectious Disease"/>
            <person name="Wu L."/>
            <person name="Ma J."/>
        </authorList>
    </citation>
    <scope>NUCLEOTIDE SEQUENCE [LARGE SCALE GENOMIC DNA]</scope>
    <source>
        <strain evidence="4">JCM 17938</strain>
    </source>
</reference>
<accession>A0ABP8TZ76</accession>
<dbReference type="EMBL" id="BAABHJ010000039">
    <property type="protein sequence ID" value="GAA4617155.1"/>
    <property type="molecule type" value="Genomic_DNA"/>
</dbReference>
<comment type="caution">
    <text evidence="3">The sequence shown here is derived from an EMBL/GenBank/DDBJ whole genome shotgun (WGS) entry which is preliminary data.</text>
</comment>
<evidence type="ECO:0000256" key="1">
    <source>
        <dbReference type="SAM" id="MobiDB-lite"/>
    </source>
</evidence>
<dbReference type="SUPFAM" id="SSF53597">
    <property type="entry name" value="Dihydrofolate reductase-like"/>
    <property type="match status" value="1"/>
</dbReference>
<evidence type="ECO:0000259" key="2">
    <source>
        <dbReference type="Pfam" id="PF01872"/>
    </source>
</evidence>
<feature type="domain" description="Bacterial bifunctional deaminase-reductase C-terminal" evidence="2">
    <location>
        <begin position="37"/>
        <end position="217"/>
    </location>
</feature>
<keyword evidence="4" id="KW-1185">Reference proteome</keyword>
<dbReference type="InterPro" id="IPR024072">
    <property type="entry name" value="DHFR-like_dom_sf"/>
</dbReference>
<feature type="compositionally biased region" description="Basic and acidic residues" evidence="1">
    <location>
        <begin position="8"/>
        <end position="21"/>
    </location>
</feature>
<dbReference type="Pfam" id="PF01872">
    <property type="entry name" value="RibD_C"/>
    <property type="match status" value="1"/>
</dbReference>
<name>A0ABP8TZ76_9ACTN</name>
<organism evidence="3 4">
    <name type="scientific">Actinoallomurus liliacearum</name>
    <dbReference type="NCBI Taxonomy" id="1080073"/>
    <lineage>
        <taxon>Bacteria</taxon>
        <taxon>Bacillati</taxon>
        <taxon>Actinomycetota</taxon>
        <taxon>Actinomycetes</taxon>
        <taxon>Streptosporangiales</taxon>
        <taxon>Thermomonosporaceae</taxon>
        <taxon>Actinoallomurus</taxon>
    </lineage>
</organism>